<sequence>MGSIGICPEQSLIIQEEVWKCTVLVTLWECVADGSQEKNIKCGLSTWWLCIGR</sequence>
<evidence type="ECO:0000313" key="2">
    <source>
        <dbReference type="Proteomes" id="UP000001075"/>
    </source>
</evidence>
<reference evidence="2" key="1">
    <citation type="journal article" date="2011" name="Nat. Biotechnol.">
        <title>The genomic sequence of the Chinese hamster ovary (CHO)-K1 cell line.</title>
        <authorList>
            <person name="Xu X."/>
            <person name="Nagarajan H."/>
            <person name="Lewis N.E."/>
            <person name="Pan S."/>
            <person name="Cai Z."/>
            <person name="Liu X."/>
            <person name="Chen W."/>
            <person name="Xie M."/>
            <person name="Wang W."/>
            <person name="Hammond S."/>
            <person name="Andersen M.R."/>
            <person name="Neff N."/>
            <person name="Passarelli B."/>
            <person name="Koh W."/>
            <person name="Fan H.C."/>
            <person name="Wang J."/>
            <person name="Gui Y."/>
            <person name="Lee K.H."/>
            <person name="Betenbaugh M.J."/>
            <person name="Quake S.R."/>
            <person name="Famili I."/>
            <person name="Palsson B.O."/>
            <person name="Wang J."/>
        </authorList>
    </citation>
    <scope>NUCLEOTIDE SEQUENCE [LARGE SCALE GENOMIC DNA]</scope>
    <source>
        <strain evidence="2">CHO K1 cell line</strain>
    </source>
</reference>
<name>G3I6X5_CRIGR</name>
<protein>
    <submittedName>
        <fullName evidence="1">Uncharacterized protein</fullName>
    </submittedName>
</protein>
<evidence type="ECO:0000313" key="1">
    <source>
        <dbReference type="EMBL" id="EGW11001.1"/>
    </source>
</evidence>
<dbReference type="AlphaFoldDB" id="G3I6X5"/>
<accession>G3I6X5</accession>
<dbReference type="Proteomes" id="UP000001075">
    <property type="component" value="Unassembled WGS sequence"/>
</dbReference>
<organism evidence="1 2">
    <name type="scientific">Cricetulus griseus</name>
    <name type="common">Chinese hamster</name>
    <name type="synonym">Cricetulus barabensis griseus</name>
    <dbReference type="NCBI Taxonomy" id="10029"/>
    <lineage>
        <taxon>Eukaryota</taxon>
        <taxon>Metazoa</taxon>
        <taxon>Chordata</taxon>
        <taxon>Craniata</taxon>
        <taxon>Vertebrata</taxon>
        <taxon>Euteleostomi</taxon>
        <taxon>Mammalia</taxon>
        <taxon>Eutheria</taxon>
        <taxon>Euarchontoglires</taxon>
        <taxon>Glires</taxon>
        <taxon>Rodentia</taxon>
        <taxon>Myomorpha</taxon>
        <taxon>Muroidea</taxon>
        <taxon>Cricetidae</taxon>
        <taxon>Cricetinae</taxon>
        <taxon>Cricetulus</taxon>
    </lineage>
</organism>
<proteinExistence type="predicted"/>
<gene>
    <name evidence="1" type="ORF">I79_019254</name>
</gene>
<dbReference type="InParanoid" id="G3I6X5"/>
<dbReference type="EMBL" id="JH001395">
    <property type="protein sequence ID" value="EGW11001.1"/>
    <property type="molecule type" value="Genomic_DNA"/>
</dbReference>